<evidence type="ECO:0000256" key="2">
    <source>
        <dbReference type="ARBA" id="ARBA00022801"/>
    </source>
</evidence>
<dbReference type="PANTHER" id="PTHR10587:SF133">
    <property type="entry name" value="CHITIN DEACETYLASE 1-RELATED"/>
    <property type="match status" value="1"/>
</dbReference>
<keyword evidence="2" id="KW-0378">Hydrolase</keyword>
<dbReference type="InterPro" id="IPR050248">
    <property type="entry name" value="Polysacc_deacetylase_ArnD"/>
</dbReference>
<proteinExistence type="predicted"/>
<organism evidence="4 5">
    <name type="scientific">Ectobacillus antri</name>
    <dbReference type="NCBI Taxonomy" id="2486280"/>
    <lineage>
        <taxon>Bacteria</taxon>
        <taxon>Bacillati</taxon>
        <taxon>Bacillota</taxon>
        <taxon>Bacilli</taxon>
        <taxon>Bacillales</taxon>
        <taxon>Bacillaceae</taxon>
        <taxon>Ectobacillus</taxon>
    </lineage>
</organism>
<dbReference type="SUPFAM" id="SSF88713">
    <property type="entry name" value="Glycoside hydrolase/deacetylase"/>
    <property type="match status" value="1"/>
</dbReference>
<dbReference type="EMBL" id="JARULN010000003">
    <property type="protein sequence ID" value="MDG5753652.1"/>
    <property type="molecule type" value="Genomic_DNA"/>
</dbReference>
<keyword evidence="5" id="KW-1185">Reference proteome</keyword>
<dbReference type="PANTHER" id="PTHR10587">
    <property type="entry name" value="GLYCOSYL TRANSFERASE-RELATED"/>
    <property type="match status" value="1"/>
</dbReference>
<sequence>MKYLYLRILLISLLLINGNASAEMIKRREVEPTGKVVWEVPTQNKVIALTFDDGPSPIYTPQILALLRQYNAHATFFTIGSRVNRYPHITQQVIQAGHDIGNHTMTHPYENRNGFDRLRTEFLNAHHVLQQYQPNQPKLFRPPGGYIDDALLAEVNSYGYTVVLWSYHQDTRDWSSPGVQVIANHIISHARNGDIVLLHDGGGNRTQTVEALKIILPILQKQGYEFVRVSELLRYRSVH</sequence>
<evidence type="ECO:0000313" key="5">
    <source>
        <dbReference type="Proteomes" id="UP001218246"/>
    </source>
</evidence>
<dbReference type="Pfam" id="PF01522">
    <property type="entry name" value="Polysacc_deac_1"/>
    <property type="match status" value="1"/>
</dbReference>
<dbReference type="PROSITE" id="PS51677">
    <property type="entry name" value="NODB"/>
    <property type="match status" value="1"/>
</dbReference>
<dbReference type="CDD" id="cd10917">
    <property type="entry name" value="CE4_NodB_like_6s_7s"/>
    <property type="match status" value="1"/>
</dbReference>
<reference evidence="4 5" key="1">
    <citation type="submission" date="2023-04" db="EMBL/GenBank/DDBJ databases">
        <title>Ectobacillus antri isolated from activated sludge.</title>
        <authorList>
            <person name="Yan P."/>
            <person name="Liu X."/>
        </authorList>
    </citation>
    <scope>NUCLEOTIDE SEQUENCE [LARGE SCALE GENOMIC DNA]</scope>
    <source>
        <strain evidence="4 5">C18H</strain>
    </source>
</reference>
<evidence type="ECO:0000256" key="1">
    <source>
        <dbReference type="ARBA" id="ARBA00022723"/>
    </source>
</evidence>
<name>A0ABT6H3V9_9BACI</name>
<gene>
    <name evidence="4" type="ORF">P6P90_06640</name>
</gene>
<dbReference type="InterPro" id="IPR011330">
    <property type="entry name" value="Glyco_hydro/deAcase_b/a-brl"/>
</dbReference>
<dbReference type="Proteomes" id="UP001218246">
    <property type="component" value="Unassembled WGS sequence"/>
</dbReference>
<feature type="domain" description="NodB homology" evidence="3">
    <location>
        <begin position="45"/>
        <end position="227"/>
    </location>
</feature>
<accession>A0ABT6H3V9</accession>
<comment type="caution">
    <text evidence="4">The sequence shown here is derived from an EMBL/GenBank/DDBJ whole genome shotgun (WGS) entry which is preliminary data.</text>
</comment>
<evidence type="ECO:0000259" key="3">
    <source>
        <dbReference type="PROSITE" id="PS51677"/>
    </source>
</evidence>
<keyword evidence="1" id="KW-0479">Metal-binding</keyword>
<dbReference type="RefSeq" id="WP_278018036.1">
    <property type="nucleotide sequence ID" value="NZ_JARRRY010000002.1"/>
</dbReference>
<protein>
    <submittedName>
        <fullName evidence="4">Polysaccharide deacetylase family protein</fullName>
    </submittedName>
</protein>
<dbReference type="InterPro" id="IPR002509">
    <property type="entry name" value="NODB_dom"/>
</dbReference>
<dbReference type="Gene3D" id="3.20.20.370">
    <property type="entry name" value="Glycoside hydrolase/deacetylase"/>
    <property type="match status" value="1"/>
</dbReference>
<evidence type="ECO:0000313" key="4">
    <source>
        <dbReference type="EMBL" id="MDG5753652.1"/>
    </source>
</evidence>